<organism evidence="1 2">
    <name type="scientific">Funneliformis geosporum</name>
    <dbReference type="NCBI Taxonomy" id="1117311"/>
    <lineage>
        <taxon>Eukaryota</taxon>
        <taxon>Fungi</taxon>
        <taxon>Fungi incertae sedis</taxon>
        <taxon>Mucoromycota</taxon>
        <taxon>Glomeromycotina</taxon>
        <taxon>Glomeromycetes</taxon>
        <taxon>Glomerales</taxon>
        <taxon>Glomeraceae</taxon>
        <taxon>Funneliformis</taxon>
    </lineage>
</organism>
<protein>
    <submittedName>
        <fullName evidence="1">18793_t:CDS:1</fullName>
    </submittedName>
</protein>
<dbReference type="AlphaFoldDB" id="A0A9W4WSZ3"/>
<evidence type="ECO:0000313" key="2">
    <source>
        <dbReference type="Proteomes" id="UP001153678"/>
    </source>
</evidence>
<dbReference type="Proteomes" id="UP001153678">
    <property type="component" value="Unassembled WGS sequence"/>
</dbReference>
<sequence>MSCLLLGGISFSPVLIVPFWMNGLTQRLYAYFLIKGKCDLDIWENRM</sequence>
<dbReference type="EMBL" id="CAMKVN010003134">
    <property type="protein sequence ID" value="CAI2183789.1"/>
    <property type="molecule type" value="Genomic_DNA"/>
</dbReference>
<comment type="caution">
    <text evidence="1">The sequence shown here is derived from an EMBL/GenBank/DDBJ whole genome shotgun (WGS) entry which is preliminary data.</text>
</comment>
<name>A0A9W4WSZ3_9GLOM</name>
<evidence type="ECO:0000313" key="1">
    <source>
        <dbReference type="EMBL" id="CAI2183789.1"/>
    </source>
</evidence>
<gene>
    <name evidence="1" type="ORF">FWILDA_LOCUS11254</name>
</gene>
<reference evidence="1" key="1">
    <citation type="submission" date="2022-08" db="EMBL/GenBank/DDBJ databases">
        <authorList>
            <person name="Kallberg Y."/>
            <person name="Tangrot J."/>
            <person name="Rosling A."/>
        </authorList>
    </citation>
    <scope>NUCLEOTIDE SEQUENCE</scope>
    <source>
        <strain evidence="1">Wild A</strain>
    </source>
</reference>
<accession>A0A9W4WSZ3</accession>
<keyword evidence="2" id="KW-1185">Reference proteome</keyword>
<proteinExistence type="predicted"/>
<feature type="non-terminal residue" evidence="1">
    <location>
        <position position="47"/>
    </location>
</feature>